<dbReference type="Gene3D" id="3.40.50.11590">
    <property type="match status" value="1"/>
</dbReference>
<proteinExistence type="predicted"/>
<protein>
    <recommendedName>
        <fullName evidence="5">Heavy-metal chelation domain-containing protein</fullName>
    </recommendedName>
</protein>
<dbReference type="InterPro" id="IPR025251">
    <property type="entry name" value="DUF4213"/>
</dbReference>
<evidence type="ECO:0000259" key="1">
    <source>
        <dbReference type="Pfam" id="PF04016"/>
    </source>
</evidence>
<organism evidence="3 4">
    <name type="scientific">Acidianus brierleyi</name>
    <dbReference type="NCBI Taxonomy" id="41673"/>
    <lineage>
        <taxon>Archaea</taxon>
        <taxon>Thermoproteota</taxon>
        <taxon>Thermoprotei</taxon>
        <taxon>Sulfolobales</taxon>
        <taxon>Sulfolobaceae</taxon>
        <taxon>Acidianus</taxon>
    </lineage>
</organism>
<feature type="domain" description="Putative heavy-metal chelation" evidence="1">
    <location>
        <begin position="112"/>
        <end position="254"/>
    </location>
</feature>
<evidence type="ECO:0000313" key="3">
    <source>
        <dbReference type="EMBL" id="AWR93831.1"/>
    </source>
</evidence>
<dbReference type="Pfam" id="PF04016">
    <property type="entry name" value="DUF364"/>
    <property type="match status" value="1"/>
</dbReference>
<dbReference type="AlphaFoldDB" id="A0A2U9ICT2"/>
<evidence type="ECO:0000259" key="2">
    <source>
        <dbReference type="Pfam" id="PF13938"/>
    </source>
</evidence>
<feature type="domain" description="DUF4213" evidence="2">
    <location>
        <begin position="27"/>
        <end position="96"/>
    </location>
</feature>
<dbReference type="InterPro" id="IPR007161">
    <property type="entry name" value="DUF364"/>
</dbReference>
<dbReference type="Gene3D" id="3.30.390.100">
    <property type="match status" value="1"/>
</dbReference>
<dbReference type="KEGG" id="abri:DFR85_03580"/>
<dbReference type="RefSeq" id="WP_110269715.1">
    <property type="nucleotide sequence ID" value="NZ_CP029289.2"/>
</dbReference>
<dbReference type="EMBL" id="CP029289">
    <property type="protein sequence ID" value="AWR93831.1"/>
    <property type="molecule type" value="Genomic_DNA"/>
</dbReference>
<name>A0A2U9ICT2_9CREN</name>
<gene>
    <name evidence="3" type="ORF">DFR85_03580</name>
</gene>
<accession>A0A2U9ICT2</accession>
<evidence type="ECO:0008006" key="5">
    <source>
        <dbReference type="Google" id="ProtNLM"/>
    </source>
</evidence>
<dbReference type="GeneID" id="36831206"/>
<dbReference type="Pfam" id="PF13938">
    <property type="entry name" value="DUF4213"/>
    <property type="match status" value="1"/>
</dbReference>
<dbReference type="SUPFAM" id="SSF159713">
    <property type="entry name" value="Dhaf3308-like"/>
    <property type="match status" value="1"/>
</dbReference>
<sequence length="266" mass="30037">MYCEAKKGEDNLLSRIFLRAIRKNKKYNLKVKEIVLGRKFTYVMTEESLGIAFNPLLEPPDSSLILEDKTIEDLVCLVWSHPTLSSIALAAINAASSLWLEDNKDKVLWNADITKLIPSGNIAVIGYLEKEVKKLIDKGSEVTVYEFDRDHLRDAMKEGIKVKYGYQLPIDVNKYDAFVITGASLVYPEILPILKNNSYKVMIGPTSSFFPCIADELNINVLGGSKIVDIEKVSKLIKAGFGFKALTRYVQKWTWLGKSVISDWNH</sequence>
<evidence type="ECO:0000313" key="4">
    <source>
        <dbReference type="Proteomes" id="UP000248044"/>
    </source>
</evidence>
<reference evidence="3 4" key="1">
    <citation type="submission" date="2018-05" db="EMBL/GenBank/DDBJ databases">
        <title>Complete Genome Sequences of Extremely Thermoacidophilic, Metal-Mobilizing Type-Strain Members of the Archaeal Family Sulfolobaceae: Acidianus brierleyi DSM-1651T, Acidianus sulfidivorans DSM-18786T, Metallosphaera hakonensis DSM-7519T, and Metallosphaera prunae DSM-10039T.</title>
        <authorList>
            <person name="Counts J.A."/>
            <person name="Kelly R.M."/>
        </authorList>
    </citation>
    <scope>NUCLEOTIDE SEQUENCE [LARGE SCALE GENOMIC DNA]</scope>
    <source>
        <strain evidence="3 4">DSM 1651</strain>
    </source>
</reference>
<dbReference type="Proteomes" id="UP000248044">
    <property type="component" value="Chromosome"/>
</dbReference>
<keyword evidence="4" id="KW-1185">Reference proteome</keyword>